<sequence length="755" mass="84433">MSEVTTNDILAQVKQSSVIQNSLTSLSETVTTPTGAKTNLQTELQRSNRSRARSARAKEGGYDETLTANKQRAARAQHTRLRNKKTKSSHTHSEAKFNNEFASAPSETDNDGQDPSRSPTPITTAEEPEAQTTQGDLQARLQQKFNHVLENSGTQTLMEVDDAISADPTYTSQSEEQDPETRFLSLVVVGTGGGFHLDHPAHRPGNGRTYHGSKGGPCTIAANSPVPTESTQPEDPLNDPYIPLGYPDEQGSASPVPPDNNLVPSQLRYARSPTPSLTCELLSDGSSHRNRLLHHEDEDLATHISTSSKSMGDPIPTPPLASNCLSRPTEPPSTRPKGSTQNNTPTQSQAKRLLETPATPLPARKRQAMAFGPATGGKAYTTRLNITEINSQHVSSREISRRRTSSSQTQRKGKSIPCTRTQTPSGTETSTPNATGNNYLDLLEDFDEAQFVVNSAKQGVLVETPGYRKPTAQDLLGHERAFWKETLEMVWALSMGEGNFQTRAVYAVWVSTCYSKVLELKLPSLDTTAMTMSDDMRTVILNYMSNMRYQDYNRVCEPIRNHFRLKNPSTPKERQEIKDIISELYPYYFHYRETNDPVDPYEGHVLFIALECMFYWGPNSIGAKYPALFRRSEDDPKDERKHLAVLAYLATMFFLSNSTVQFCLEEWTEGYFKKGTLNATTQHSVWLCHYDGLKNVSLIARKRLINMYNEWVNNAYHASQAQTKYSKKCYVQDIIRQKDVRPDTPSRSPSPLDNH</sequence>
<organism evidence="3 4">
    <name type="scientific">Rhizoctonia solani AG-3 Rhs1AP</name>
    <dbReference type="NCBI Taxonomy" id="1086054"/>
    <lineage>
        <taxon>Eukaryota</taxon>
        <taxon>Fungi</taxon>
        <taxon>Dikarya</taxon>
        <taxon>Basidiomycota</taxon>
        <taxon>Agaricomycotina</taxon>
        <taxon>Agaricomycetes</taxon>
        <taxon>Cantharellales</taxon>
        <taxon>Ceratobasidiaceae</taxon>
        <taxon>Rhizoctonia</taxon>
    </lineage>
</organism>
<feature type="compositionally biased region" description="Polar residues" evidence="1">
    <location>
        <begin position="336"/>
        <end position="350"/>
    </location>
</feature>
<gene>
    <name evidence="3" type="ORF">RSOL_119840</name>
</gene>
<feature type="compositionally biased region" description="Polar residues" evidence="1">
    <location>
        <begin position="221"/>
        <end position="233"/>
    </location>
</feature>
<evidence type="ECO:0000313" key="4">
    <source>
        <dbReference type="Proteomes" id="UP000030108"/>
    </source>
</evidence>
<dbReference type="Pfam" id="PF20149">
    <property type="entry name" value="DUF6532"/>
    <property type="match status" value="1"/>
</dbReference>
<dbReference type="AlphaFoldDB" id="X8J227"/>
<feature type="compositionally biased region" description="Low complexity" evidence="1">
    <location>
        <begin position="119"/>
        <end position="134"/>
    </location>
</feature>
<dbReference type="EMBL" id="JATN01000322">
    <property type="protein sequence ID" value="EUC55529.1"/>
    <property type="molecule type" value="Genomic_DNA"/>
</dbReference>
<evidence type="ECO:0000259" key="2">
    <source>
        <dbReference type="Pfam" id="PF20149"/>
    </source>
</evidence>
<evidence type="ECO:0000313" key="3">
    <source>
        <dbReference type="EMBL" id="EUC55529.1"/>
    </source>
</evidence>
<dbReference type="OrthoDB" id="3244572at2759"/>
<feature type="non-terminal residue" evidence="3">
    <location>
        <position position="755"/>
    </location>
</feature>
<feature type="domain" description="DUF6532" evidence="2">
    <location>
        <begin position="501"/>
        <end position="695"/>
    </location>
</feature>
<feature type="compositionally biased region" description="Basic residues" evidence="1">
    <location>
        <begin position="72"/>
        <end position="90"/>
    </location>
</feature>
<proteinExistence type="predicted"/>
<feature type="compositionally biased region" description="Polar residues" evidence="1">
    <location>
        <begin position="23"/>
        <end position="45"/>
    </location>
</feature>
<feature type="compositionally biased region" description="Polar residues" evidence="1">
    <location>
        <begin position="418"/>
        <end position="436"/>
    </location>
</feature>
<dbReference type="InterPro" id="IPR045341">
    <property type="entry name" value="DUF6532"/>
</dbReference>
<feature type="region of interest" description="Disordered" evidence="1">
    <location>
        <begin position="23"/>
        <end position="135"/>
    </location>
</feature>
<accession>X8J227</accession>
<feature type="region of interest" description="Disordered" evidence="1">
    <location>
        <begin position="305"/>
        <end position="436"/>
    </location>
</feature>
<feature type="region of interest" description="Disordered" evidence="1">
    <location>
        <begin position="197"/>
        <end position="266"/>
    </location>
</feature>
<comment type="caution">
    <text evidence="3">The sequence shown here is derived from an EMBL/GenBank/DDBJ whole genome shotgun (WGS) entry which is preliminary data.</text>
</comment>
<reference evidence="4" key="1">
    <citation type="journal article" date="2014" name="Genome Announc.">
        <title>Draft genome sequence of the plant-pathogenic soil fungus Rhizoctonia solani anastomosis group 3 strain Rhs1AP.</title>
        <authorList>
            <person name="Cubeta M.A."/>
            <person name="Thomas E."/>
            <person name="Dean R.A."/>
            <person name="Jabaji S."/>
            <person name="Neate S.M."/>
            <person name="Tavantzis S."/>
            <person name="Toda T."/>
            <person name="Vilgalys R."/>
            <person name="Bharathan N."/>
            <person name="Fedorova-Abrams N."/>
            <person name="Pakala S.B."/>
            <person name="Pakala S.M."/>
            <person name="Zafar N."/>
            <person name="Joardar V."/>
            <person name="Losada L."/>
            <person name="Nierman W.C."/>
        </authorList>
    </citation>
    <scope>NUCLEOTIDE SEQUENCE [LARGE SCALE GENOMIC DNA]</scope>
    <source>
        <strain evidence="4">AG-3</strain>
    </source>
</reference>
<feature type="compositionally biased region" description="Polar residues" evidence="1">
    <location>
        <begin position="382"/>
        <end position="394"/>
    </location>
</feature>
<name>X8J227_9AGAM</name>
<evidence type="ECO:0000256" key="1">
    <source>
        <dbReference type="SAM" id="MobiDB-lite"/>
    </source>
</evidence>
<protein>
    <recommendedName>
        <fullName evidence="2">DUF6532 domain-containing protein</fullName>
    </recommendedName>
</protein>
<dbReference type="Proteomes" id="UP000030108">
    <property type="component" value="Unassembled WGS sequence"/>
</dbReference>